<dbReference type="InterPro" id="IPR039323">
    <property type="entry name" value="ANKRD_45/46/60"/>
</dbReference>
<feature type="compositionally biased region" description="Low complexity" evidence="2">
    <location>
        <begin position="501"/>
        <end position="514"/>
    </location>
</feature>
<evidence type="ECO:0000313" key="3">
    <source>
        <dbReference type="EnsemblMetazoa" id="G22039.8:cds"/>
    </source>
</evidence>
<feature type="compositionally biased region" description="Basic and acidic residues" evidence="2">
    <location>
        <begin position="515"/>
        <end position="532"/>
    </location>
</feature>
<dbReference type="Pfam" id="PF12796">
    <property type="entry name" value="Ank_2"/>
    <property type="match status" value="1"/>
</dbReference>
<feature type="compositionally biased region" description="Basic and acidic residues" evidence="2">
    <location>
        <begin position="759"/>
        <end position="779"/>
    </location>
</feature>
<dbReference type="PANTHER" id="PTHR22677:SF4">
    <property type="entry name" value="USHER SYNDROME TYPE-1G PROTEIN-LIKE PROTEIN"/>
    <property type="match status" value="1"/>
</dbReference>
<feature type="region of interest" description="Disordered" evidence="2">
    <location>
        <begin position="738"/>
        <end position="797"/>
    </location>
</feature>
<keyword evidence="4" id="KW-1185">Reference proteome</keyword>
<dbReference type="PANTHER" id="PTHR22677">
    <property type="entry name" value="ANKYRIN REPEAT DOMAIN-CONTAINING PROTEIN 60"/>
    <property type="match status" value="1"/>
</dbReference>
<feature type="region of interest" description="Disordered" evidence="2">
    <location>
        <begin position="394"/>
        <end position="482"/>
    </location>
</feature>
<accession>A0A8W8K1N2</accession>
<feature type="repeat" description="ANK" evidence="1">
    <location>
        <begin position="190"/>
        <end position="222"/>
    </location>
</feature>
<dbReference type="Gene3D" id="1.25.40.20">
    <property type="entry name" value="Ankyrin repeat-containing domain"/>
    <property type="match status" value="1"/>
</dbReference>
<dbReference type="PROSITE" id="PS50088">
    <property type="entry name" value="ANK_REPEAT"/>
    <property type="match status" value="1"/>
</dbReference>
<protein>
    <recommendedName>
        <fullName evidence="5">Ankyrin repeat domain-containing protein 60</fullName>
    </recommendedName>
</protein>
<keyword evidence="1" id="KW-0040">ANK repeat</keyword>
<evidence type="ECO:0008006" key="5">
    <source>
        <dbReference type="Google" id="ProtNLM"/>
    </source>
</evidence>
<organism evidence="3 4">
    <name type="scientific">Magallana gigas</name>
    <name type="common">Pacific oyster</name>
    <name type="synonym">Crassostrea gigas</name>
    <dbReference type="NCBI Taxonomy" id="29159"/>
    <lineage>
        <taxon>Eukaryota</taxon>
        <taxon>Metazoa</taxon>
        <taxon>Spiralia</taxon>
        <taxon>Lophotrochozoa</taxon>
        <taxon>Mollusca</taxon>
        <taxon>Bivalvia</taxon>
        <taxon>Autobranchia</taxon>
        <taxon>Pteriomorphia</taxon>
        <taxon>Ostreida</taxon>
        <taxon>Ostreoidea</taxon>
        <taxon>Ostreidae</taxon>
        <taxon>Magallana</taxon>
    </lineage>
</organism>
<name>A0A8W8K1N2_MAGGI</name>
<dbReference type="InterPro" id="IPR029071">
    <property type="entry name" value="Ubiquitin-like_domsf"/>
</dbReference>
<dbReference type="EnsemblMetazoa" id="G22039.8">
    <property type="protein sequence ID" value="G22039.8:cds"/>
    <property type="gene ID" value="G22039"/>
</dbReference>
<dbReference type="Proteomes" id="UP000005408">
    <property type="component" value="Unassembled WGS sequence"/>
</dbReference>
<feature type="compositionally biased region" description="Polar residues" evidence="2">
    <location>
        <begin position="289"/>
        <end position="305"/>
    </location>
</feature>
<proteinExistence type="predicted"/>
<feature type="region of interest" description="Disordered" evidence="2">
    <location>
        <begin position="270"/>
        <end position="307"/>
    </location>
</feature>
<dbReference type="SUPFAM" id="SSF54236">
    <property type="entry name" value="Ubiquitin-like"/>
    <property type="match status" value="1"/>
</dbReference>
<evidence type="ECO:0000256" key="2">
    <source>
        <dbReference type="SAM" id="MobiDB-lite"/>
    </source>
</evidence>
<dbReference type="PROSITE" id="PS50297">
    <property type="entry name" value="ANK_REP_REGION"/>
    <property type="match status" value="1"/>
</dbReference>
<feature type="compositionally biased region" description="Basic and acidic residues" evidence="2">
    <location>
        <begin position="426"/>
        <end position="444"/>
    </location>
</feature>
<sequence>MQRKTEKLINIKCTRQPKELTRINMALTDLRSPDGTFTLFVVLPTEEVCTLRRLPSGIYVNEVKGKLEVAAGLPSYIYRLTYPDGECLSDKERLLIQENVRDGYLLRVQIMESWEELYQAVIQNNTEYVYHSGGVHMKGSVVVGQTDEKIEQMVQERSTAALFVASFTGLMKMCNLLTSIGVNVNGRTHFGRTALHAAVCKDRIHIVNMLLDAGASVHIKDVYSKSPVDLAKSLQSFQSEKRLRLMQLNLRGQKDTDSFGKQRVFSTSHLHDSNKFDSKKNYKPKATSAGGNSRSINATTSSYRQETPHKLLSARTDKNNNVIKSNVESFWVISQTSPISRELDSALEKKYRNFLENNDKLIQSKQYPSHSSKSRIIKFRKDSSEIVVAKSSVEEHKSEVVKSVDNMDNDSIKTQLNPALNGHTGNNKDDSPAVSPREQDEHNRPTSRKSSLKSKGPCSPKNVRFSAKARSVKNLMKPETMESFKEFKRRISLAANRSDSAHSSSSRNSGISHESWLRKKQAEERRRTKSESSDSSNSDADEDSDAFKEWVQKKKEAHYGPPRQITRPIHGLIQLGSTDIGDGSNPDPIHNMKSYNSWISRRQKSKKIPNVERLRTLQDFMAQKKKLEEKRQQLLMTAITYEEWMDYHDEKKYLIQKILRADFEQLQAIEKEEFVKRAPHQISHDDWVEKAKKRKEEELVRQEKQRKFLEEEDRYKKVNGKSSAAIPHSEWLRLKRTAQPQPRYHMSPRPDSLCGSAQTRKEAEEAYVKWSSARRDENSKSTLPIGQKHSTHLISVK</sequence>
<dbReference type="InterPro" id="IPR002110">
    <property type="entry name" value="Ankyrin_rpt"/>
</dbReference>
<dbReference type="AlphaFoldDB" id="A0A8W8K1N2"/>
<dbReference type="SUPFAM" id="SSF48403">
    <property type="entry name" value="Ankyrin repeat"/>
    <property type="match status" value="1"/>
</dbReference>
<dbReference type="InterPro" id="IPR036770">
    <property type="entry name" value="Ankyrin_rpt-contain_sf"/>
</dbReference>
<evidence type="ECO:0000313" key="4">
    <source>
        <dbReference type="Proteomes" id="UP000005408"/>
    </source>
</evidence>
<reference evidence="3" key="1">
    <citation type="submission" date="2022-08" db="UniProtKB">
        <authorList>
            <consortium name="EnsemblMetazoa"/>
        </authorList>
    </citation>
    <scope>IDENTIFICATION</scope>
    <source>
        <strain evidence="3">05x7-T-G4-1.051#20</strain>
    </source>
</reference>
<feature type="region of interest" description="Disordered" evidence="2">
    <location>
        <begin position="495"/>
        <end position="545"/>
    </location>
</feature>
<dbReference type="SMART" id="SM00248">
    <property type="entry name" value="ANK"/>
    <property type="match status" value="2"/>
</dbReference>
<evidence type="ECO:0000256" key="1">
    <source>
        <dbReference type="PROSITE-ProRule" id="PRU00023"/>
    </source>
</evidence>
<feature type="compositionally biased region" description="Basic and acidic residues" evidence="2">
    <location>
        <begin position="270"/>
        <end position="280"/>
    </location>
</feature>